<organism evidence="1 2">
    <name type="scientific">Gossypium arboreum</name>
    <name type="common">Tree cotton</name>
    <name type="synonym">Gossypium nanking</name>
    <dbReference type="NCBI Taxonomy" id="29729"/>
    <lineage>
        <taxon>Eukaryota</taxon>
        <taxon>Viridiplantae</taxon>
        <taxon>Streptophyta</taxon>
        <taxon>Embryophyta</taxon>
        <taxon>Tracheophyta</taxon>
        <taxon>Spermatophyta</taxon>
        <taxon>Magnoliopsida</taxon>
        <taxon>eudicotyledons</taxon>
        <taxon>Gunneridae</taxon>
        <taxon>Pentapetalae</taxon>
        <taxon>rosids</taxon>
        <taxon>malvids</taxon>
        <taxon>Malvales</taxon>
        <taxon>Malvaceae</taxon>
        <taxon>Malvoideae</taxon>
        <taxon>Gossypium</taxon>
    </lineage>
</organism>
<sequence>MEDKGLEDEVVMESELQIREDNYMISTKGNFPEITFSKRIHELIDRSMAKTIVVHL</sequence>
<evidence type="ECO:0000313" key="2">
    <source>
        <dbReference type="Proteomes" id="UP001358586"/>
    </source>
</evidence>
<dbReference type="EMBL" id="JARKNE010000013">
    <property type="protein sequence ID" value="KAK5773093.1"/>
    <property type="molecule type" value="Genomic_DNA"/>
</dbReference>
<comment type="caution">
    <text evidence="1">The sequence shown here is derived from an EMBL/GenBank/DDBJ whole genome shotgun (WGS) entry which is preliminary data.</text>
</comment>
<accession>A0ABR0MIV2</accession>
<dbReference type="Proteomes" id="UP001358586">
    <property type="component" value="Chromosome 13"/>
</dbReference>
<protein>
    <submittedName>
        <fullName evidence="1">Uncharacterized protein</fullName>
    </submittedName>
</protein>
<name>A0ABR0MIV2_GOSAR</name>
<evidence type="ECO:0000313" key="1">
    <source>
        <dbReference type="EMBL" id="KAK5773093.1"/>
    </source>
</evidence>
<gene>
    <name evidence="1" type="ORF">PVK06_049397</name>
</gene>
<reference evidence="1 2" key="1">
    <citation type="submission" date="2023-03" db="EMBL/GenBank/DDBJ databases">
        <title>WGS of Gossypium arboreum.</title>
        <authorList>
            <person name="Yu D."/>
        </authorList>
    </citation>
    <scope>NUCLEOTIDE SEQUENCE [LARGE SCALE GENOMIC DNA]</scope>
    <source>
        <tissue evidence="1">Leaf</tissue>
    </source>
</reference>
<proteinExistence type="predicted"/>
<keyword evidence="2" id="KW-1185">Reference proteome</keyword>